<evidence type="ECO:0000256" key="8">
    <source>
        <dbReference type="ARBA" id="ARBA00023012"/>
    </source>
</evidence>
<evidence type="ECO:0000313" key="12">
    <source>
        <dbReference type="EMBL" id="SDS86697.1"/>
    </source>
</evidence>
<dbReference type="PANTHER" id="PTHR24421:SF10">
    <property type="entry name" value="NITRATE_NITRITE SENSOR PROTEIN NARQ"/>
    <property type="match status" value="1"/>
</dbReference>
<sequence length="409" mass="43118">MFRTLTTRQRVGDIVGAGLFFLFFALIVLGIGAAQSGWAAACDVLVLAVYSVALAFRRLSPPLALGVAWAGAILQMGALRDVQFGNLAILAVLYAVGCYGNRVVRWLGLASAGLGALLAALYLMVWLPGAQGTGPADLATGAFLFTLFASFAVLALPWMLGMLASARRLSRESKQQQVEAQREAERAEYAVVVEQERNRIARDMHDVVAHSLAVVIAQADGARYAAQGNPELAATSLGTIAATAREALADVRLLLAQLRHSEAEGPQPTIHDLERLIEQLRATGLRVEVSSTGTVVPMSAGHQIAVFRIVQEALTNALRHGDTSRPVGLSLRWADNGVRVTLSNPVRTGAAEPAPGSLGHGIPGMRERALLTGGSFTAGGTGAGRFEVSAWIPSGAAQHQLQQQPEGTP</sequence>
<organism evidence="12 13">
    <name type="scientific">Microterricola viridarii</name>
    <dbReference type="NCBI Taxonomy" id="412690"/>
    <lineage>
        <taxon>Bacteria</taxon>
        <taxon>Bacillati</taxon>
        <taxon>Actinomycetota</taxon>
        <taxon>Actinomycetes</taxon>
        <taxon>Micrococcales</taxon>
        <taxon>Microbacteriaceae</taxon>
        <taxon>Microterricola</taxon>
    </lineage>
</organism>
<keyword evidence="6 12" id="KW-0418">Kinase</keyword>
<gene>
    <name evidence="12" type="ORF">SAMN04489834_2323</name>
</gene>
<dbReference type="InterPro" id="IPR011712">
    <property type="entry name" value="Sig_transdc_His_kin_sub3_dim/P"/>
</dbReference>
<dbReference type="InterPro" id="IPR050482">
    <property type="entry name" value="Sensor_HK_TwoCompSys"/>
</dbReference>
<dbReference type="SUPFAM" id="SSF55874">
    <property type="entry name" value="ATPase domain of HSP90 chaperone/DNA topoisomerase II/histidine kinase"/>
    <property type="match status" value="1"/>
</dbReference>
<dbReference type="RefSeq" id="WP_083364181.1">
    <property type="nucleotide sequence ID" value="NZ_LT629742.1"/>
</dbReference>
<keyword evidence="4" id="KW-0808">Transferase</keyword>
<dbReference type="GO" id="GO:0046983">
    <property type="term" value="F:protein dimerization activity"/>
    <property type="evidence" value="ECO:0007669"/>
    <property type="project" value="InterPro"/>
</dbReference>
<dbReference type="EMBL" id="LT629742">
    <property type="protein sequence ID" value="SDS86697.1"/>
    <property type="molecule type" value="Genomic_DNA"/>
</dbReference>
<keyword evidence="3" id="KW-0597">Phosphoprotein</keyword>
<evidence type="ECO:0000256" key="1">
    <source>
        <dbReference type="ARBA" id="ARBA00000085"/>
    </source>
</evidence>
<dbReference type="GO" id="GO:0016020">
    <property type="term" value="C:membrane"/>
    <property type="evidence" value="ECO:0007669"/>
    <property type="project" value="InterPro"/>
</dbReference>
<name>A0A1H1VP94_9MICO</name>
<proteinExistence type="predicted"/>
<evidence type="ECO:0000259" key="10">
    <source>
        <dbReference type="Pfam" id="PF07730"/>
    </source>
</evidence>
<evidence type="ECO:0000256" key="9">
    <source>
        <dbReference type="SAM" id="Phobius"/>
    </source>
</evidence>
<reference evidence="13" key="1">
    <citation type="submission" date="2016-10" db="EMBL/GenBank/DDBJ databases">
        <authorList>
            <person name="Varghese N."/>
            <person name="Submissions S."/>
        </authorList>
    </citation>
    <scope>NUCLEOTIDE SEQUENCE [LARGE SCALE GENOMIC DNA]</scope>
    <source>
        <strain evidence="13">DSM 21772</strain>
    </source>
</reference>
<evidence type="ECO:0000259" key="11">
    <source>
        <dbReference type="Pfam" id="PF23539"/>
    </source>
</evidence>
<evidence type="ECO:0000313" key="13">
    <source>
        <dbReference type="Proteomes" id="UP000181956"/>
    </source>
</evidence>
<dbReference type="GO" id="GO:0005524">
    <property type="term" value="F:ATP binding"/>
    <property type="evidence" value="ECO:0007669"/>
    <property type="project" value="UniProtKB-KW"/>
</dbReference>
<evidence type="ECO:0000256" key="5">
    <source>
        <dbReference type="ARBA" id="ARBA00022741"/>
    </source>
</evidence>
<dbReference type="Gene3D" id="1.20.5.1930">
    <property type="match status" value="1"/>
</dbReference>
<dbReference type="AlphaFoldDB" id="A0A1H1VP94"/>
<keyword evidence="13" id="KW-1185">Reference proteome</keyword>
<feature type="transmembrane region" description="Helical" evidence="9">
    <location>
        <begin position="139"/>
        <end position="164"/>
    </location>
</feature>
<feature type="transmembrane region" description="Helical" evidence="9">
    <location>
        <begin position="84"/>
        <end position="100"/>
    </location>
</feature>
<dbReference type="Gene3D" id="3.30.565.10">
    <property type="entry name" value="Histidine kinase-like ATPase, C-terminal domain"/>
    <property type="match status" value="1"/>
</dbReference>
<dbReference type="PANTHER" id="PTHR24421">
    <property type="entry name" value="NITRATE/NITRITE SENSOR PROTEIN NARX-RELATED"/>
    <property type="match status" value="1"/>
</dbReference>
<evidence type="ECO:0000256" key="6">
    <source>
        <dbReference type="ARBA" id="ARBA00022777"/>
    </source>
</evidence>
<protein>
    <recommendedName>
        <fullName evidence="2">histidine kinase</fullName>
        <ecNumber evidence="2">2.7.13.3</ecNumber>
    </recommendedName>
</protein>
<dbReference type="OrthoDB" id="227596at2"/>
<dbReference type="EC" id="2.7.13.3" evidence="2"/>
<dbReference type="Proteomes" id="UP000181956">
    <property type="component" value="Chromosome I"/>
</dbReference>
<feature type="transmembrane region" description="Helical" evidence="9">
    <location>
        <begin position="107"/>
        <end position="127"/>
    </location>
</feature>
<dbReference type="GO" id="GO:0000155">
    <property type="term" value="F:phosphorelay sensor kinase activity"/>
    <property type="evidence" value="ECO:0007669"/>
    <property type="project" value="InterPro"/>
</dbReference>
<keyword evidence="9" id="KW-0812">Transmembrane</keyword>
<dbReference type="CDD" id="cd16917">
    <property type="entry name" value="HATPase_UhpB-NarQ-NarX-like"/>
    <property type="match status" value="1"/>
</dbReference>
<feature type="transmembrane region" description="Helical" evidence="9">
    <location>
        <begin position="12"/>
        <end position="32"/>
    </location>
</feature>
<feature type="domain" description="DUF7134" evidence="11">
    <location>
        <begin position="6"/>
        <end position="168"/>
    </location>
</feature>
<keyword evidence="7" id="KW-0067">ATP-binding</keyword>
<dbReference type="Pfam" id="PF07730">
    <property type="entry name" value="HisKA_3"/>
    <property type="match status" value="1"/>
</dbReference>
<accession>A0A1H1VP94</accession>
<evidence type="ECO:0000256" key="3">
    <source>
        <dbReference type="ARBA" id="ARBA00022553"/>
    </source>
</evidence>
<evidence type="ECO:0000256" key="7">
    <source>
        <dbReference type="ARBA" id="ARBA00022840"/>
    </source>
</evidence>
<evidence type="ECO:0000256" key="4">
    <source>
        <dbReference type="ARBA" id="ARBA00022679"/>
    </source>
</evidence>
<dbReference type="STRING" id="412690.SAMN04489834_2323"/>
<dbReference type="InterPro" id="IPR036890">
    <property type="entry name" value="HATPase_C_sf"/>
</dbReference>
<feature type="domain" description="Signal transduction histidine kinase subgroup 3 dimerisation and phosphoacceptor" evidence="10">
    <location>
        <begin position="196"/>
        <end position="261"/>
    </location>
</feature>
<dbReference type="InterPro" id="IPR055558">
    <property type="entry name" value="DUF7134"/>
</dbReference>
<evidence type="ECO:0000256" key="2">
    <source>
        <dbReference type="ARBA" id="ARBA00012438"/>
    </source>
</evidence>
<keyword evidence="5" id="KW-0547">Nucleotide-binding</keyword>
<keyword evidence="8" id="KW-0902">Two-component regulatory system</keyword>
<dbReference type="Pfam" id="PF23539">
    <property type="entry name" value="DUF7134"/>
    <property type="match status" value="1"/>
</dbReference>
<keyword evidence="9" id="KW-1133">Transmembrane helix</keyword>
<keyword evidence="9" id="KW-0472">Membrane</keyword>
<comment type="catalytic activity">
    <reaction evidence="1">
        <text>ATP + protein L-histidine = ADP + protein N-phospho-L-histidine.</text>
        <dbReference type="EC" id="2.7.13.3"/>
    </reaction>
</comment>